<proteinExistence type="predicted"/>
<dbReference type="Proteomes" id="UP000887568">
    <property type="component" value="Unplaced"/>
</dbReference>
<evidence type="ECO:0000313" key="2">
    <source>
        <dbReference type="Proteomes" id="UP000887568"/>
    </source>
</evidence>
<dbReference type="EnsemblMetazoa" id="XM_038207272.1">
    <property type="protein sequence ID" value="XP_038063200.1"/>
    <property type="gene ID" value="LOC119733909"/>
</dbReference>
<dbReference type="PANTHER" id="PTHR47027:SF27">
    <property type="entry name" value="REVERSE TRANSCRIPTASE DOMAIN-CONTAINING PROTEIN"/>
    <property type="match status" value="1"/>
</dbReference>
<sequence>MKKVWTSAISTKLKRSFFISTIESVLLYGAETWTLTTKEEKSLDGCYTRMLRIALNVSWQDRMRNDDLYNGMQRVTHKIRQRRLNLAGHCVRHPELAAHPTILWEPTQGTASRGRRSLTFVDQLKRDTDLTSAGELRTCMTDRDSWRKRTQGLARDVVTTQATPT</sequence>
<dbReference type="GeneID" id="119733909"/>
<organism evidence="1 2">
    <name type="scientific">Patiria miniata</name>
    <name type="common">Bat star</name>
    <name type="synonym">Asterina miniata</name>
    <dbReference type="NCBI Taxonomy" id="46514"/>
    <lineage>
        <taxon>Eukaryota</taxon>
        <taxon>Metazoa</taxon>
        <taxon>Echinodermata</taxon>
        <taxon>Eleutherozoa</taxon>
        <taxon>Asterozoa</taxon>
        <taxon>Asteroidea</taxon>
        <taxon>Valvatacea</taxon>
        <taxon>Valvatida</taxon>
        <taxon>Asterinidae</taxon>
        <taxon>Patiria</taxon>
    </lineage>
</organism>
<dbReference type="OMA" id="CRRTHCI"/>
<dbReference type="RefSeq" id="XP_038063200.1">
    <property type="nucleotide sequence ID" value="XM_038207272.1"/>
</dbReference>
<evidence type="ECO:0000313" key="1">
    <source>
        <dbReference type="EnsemblMetazoa" id="XP_038063200.1"/>
    </source>
</evidence>
<dbReference type="OrthoDB" id="5959200at2759"/>
<accession>A0A914AGT7</accession>
<keyword evidence="2" id="KW-1185">Reference proteome</keyword>
<dbReference type="AlphaFoldDB" id="A0A914AGT7"/>
<dbReference type="PANTHER" id="PTHR47027">
    <property type="entry name" value="REVERSE TRANSCRIPTASE DOMAIN-CONTAINING PROTEIN"/>
    <property type="match status" value="1"/>
</dbReference>
<protein>
    <recommendedName>
        <fullName evidence="3">Endonuclease-reverse transcriptase</fullName>
    </recommendedName>
</protein>
<evidence type="ECO:0008006" key="3">
    <source>
        <dbReference type="Google" id="ProtNLM"/>
    </source>
</evidence>
<reference evidence="1" key="1">
    <citation type="submission" date="2022-11" db="UniProtKB">
        <authorList>
            <consortium name="EnsemblMetazoa"/>
        </authorList>
    </citation>
    <scope>IDENTIFICATION</scope>
</reference>
<name>A0A914AGT7_PATMI</name>